<dbReference type="AlphaFoldDB" id="A0A292Q0J6"/>
<name>A0A292Q0J6_9PEZI</name>
<evidence type="ECO:0000313" key="2">
    <source>
        <dbReference type="Proteomes" id="UP001412239"/>
    </source>
</evidence>
<protein>
    <submittedName>
        <fullName evidence="1">Uncharacterized protein</fullName>
    </submittedName>
</protein>
<reference evidence="1" key="1">
    <citation type="submission" date="2015-10" db="EMBL/GenBank/DDBJ databases">
        <authorList>
            <person name="Regsiter A."/>
            <person name="william w."/>
        </authorList>
    </citation>
    <scope>NUCLEOTIDE SEQUENCE</scope>
    <source>
        <strain evidence="1">Montdore</strain>
    </source>
</reference>
<dbReference type="Proteomes" id="UP001412239">
    <property type="component" value="Unassembled WGS sequence"/>
</dbReference>
<organism evidence="1 2">
    <name type="scientific">Tuber aestivum</name>
    <name type="common">summer truffle</name>
    <dbReference type="NCBI Taxonomy" id="59557"/>
    <lineage>
        <taxon>Eukaryota</taxon>
        <taxon>Fungi</taxon>
        <taxon>Dikarya</taxon>
        <taxon>Ascomycota</taxon>
        <taxon>Pezizomycotina</taxon>
        <taxon>Pezizomycetes</taxon>
        <taxon>Pezizales</taxon>
        <taxon>Tuberaceae</taxon>
        <taxon>Tuber</taxon>
    </lineage>
</organism>
<sequence>MKLYSRAGTVLGAKQQPEKSFAAAIQNGNLCNEPIKIKVLPGILAVFLVDKALTGTGASPESGPRAEGVVKYSWTKGILFLPLLGGSGSIDDVEASTRTLRDLTKLRLGKCSLRRQLLSPRVPPAARRAVPRSVLVGNKGL</sequence>
<evidence type="ECO:0000313" key="1">
    <source>
        <dbReference type="EMBL" id="CUS12551.1"/>
    </source>
</evidence>
<keyword evidence="2" id="KW-1185">Reference proteome</keyword>
<dbReference type="EMBL" id="LN890989">
    <property type="protein sequence ID" value="CUS12551.1"/>
    <property type="molecule type" value="Genomic_DNA"/>
</dbReference>
<gene>
    <name evidence="1" type="ORF">GSTUAT00003385001</name>
</gene>
<proteinExistence type="predicted"/>
<accession>A0A292Q0J6</accession>